<dbReference type="SUPFAM" id="SSF52540">
    <property type="entry name" value="P-loop containing nucleoside triphosphate hydrolases"/>
    <property type="match status" value="1"/>
</dbReference>
<dbReference type="RefSeq" id="XP_020434325.1">
    <property type="nucleotide sequence ID" value="XM_020575530.1"/>
</dbReference>
<dbReference type="FunFam" id="3.40.50.300:FF:000808">
    <property type="entry name" value="Small GTP-binding protein, putative"/>
    <property type="match status" value="1"/>
</dbReference>
<dbReference type="PROSITE" id="PS51421">
    <property type="entry name" value="RAS"/>
    <property type="match status" value="1"/>
</dbReference>
<gene>
    <name evidence="2" type="primary">rab5B</name>
    <name evidence="2" type="ORF">PPL_04631</name>
</gene>
<dbReference type="InParanoid" id="D3B840"/>
<organism evidence="2 3">
    <name type="scientific">Heterostelium pallidum (strain ATCC 26659 / Pp 5 / PN500)</name>
    <name type="common">Cellular slime mold</name>
    <name type="synonym">Polysphondylium pallidum</name>
    <dbReference type="NCBI Taxonomy" id="670386"/>
    <lineage>
        <taxon>Eukaryota</taxon>
        <taxon>Amoebozoa</taxon>
        <taxon>Evosea</taxon>
        <taxon>Eumycetozoa</taxon>
        <taxon>Dictyostelia</taxon>
        <taxon>Acytosteliales</taxon>
        <taxon>Acytosteliaceae</taxon>
        <taxon>Heterostelium</taxon>
    </lineage>
</organism>
<evidence type="ECO:0000256" key="1">
    <source>
        <dbReference type="ARBA" id="ARBA00022741"/>
    </source>
</evidence>
<dbReference type="NCBIfam" id="TIGR00231">
    <property type="entry name" value="small_GTP"/>
    <property type="match status" value="1"/>
</dbReference>
<dbReference type="CDD" id="cd01860">
    <property type="entry name" value="Rab5_related"/>
    <property type="match status" value="1"/>
</dbReference>
<accession>D3B840</accession>
<comment type="caution">
    <text evidence="2">The sequence shown here is derived from an EMBL/GenBank/DDBJ whole genome shotgun (WGS) entry which is preliminary data.</text>
</comment>
<dbReference type="InterPro" id="IPR001806">
    <property type="entry name" value="Small_GTPase"/>
</dbReference>
<dbReference type="SMART" id="SM00174">
    <property type="entry name" value="RHO"/>
    <property type="match status" value="1"/>
</dbReference>
<dbReference type="STRING" id="670386.D3B840"/>
<dbReference type="SMART" id="SM00175">
    <property type="entry name" value="RAB"/>
    <property type="match status" value="1"/>
</dbReference>
<dbReference type="GO" id="GO:0005525">
    <property type="term" value="F:GTP binding"/>
    <property type="evidence" value="ECO:0007669"/>
    <property type="project" value="InterPro"/>
</dbReference>
<keyword evidence="3" id="KW-1185">Reference proteome</keyword>
<dbReference type="PRINTS" id="PR00449">
    <property type="entry name" value="RASTRNSFRMNG"/>
</dbReference>
<dbReference type="SMART" id="SM00177">
    <property type="entry name" value="ARF"/>
    <property type="match status" value="1"/>
</dbReference>
<dbReference type="PROSITE" id="PS51419">
    <property type="entry name" value="RAB"/>
    <property type="match status" value="1"/>
</dbReference>
<sequence>MSQKKSGGCCGGEGKTNDDRASVIIESNSTDNRAKLDKGVKLVLLGEVFTGKTCIASRLVRNEIGPTDPTIGAAFLVKNMVLENGTNVKLEIWDTAGQERYRSLTPMYYRGASAAVIVYDITKKNTFETLKRWVSELQKQASPNLIMAFAGNKVDLPNREVQVDEVSKYISELGGDIIFFETSAQTGYNVTELFNEICRKIKELEPLGLTPAESCATFMSVTSGLNQTIT</sequence>
<dbReference type="SMART" id="SM00173">
    <property type="entry name" value="RAS"/>
    <property type="match status" value="1"/>
</dbReference>
<dbReference type="FunCoup" id="D3B840">
    <property type="interactions" value="2"/>
</dbReference>
<evidence type="ECO:0000313" key="3">
    <source>
        <dbReference type="Proteomes" id="UP000001396"/>
    </source>
</evidence>
<dbReference type="SMART" id="SM00176">
    <property type="entry name" value="RAN"/>
    <property type="match status" value="1"/>
</dbReference>
<protein>
    <submittedName>
        <fullName evidence="2">Rab GTPase</fullName>
    </submittedName>
</protein>
<dbReference type="InterPro" id="IPR005225">
    <property type="entry name" value="Small_GTP-bd"/>
</dbReference>
<dbReference type="Pfam" id="PF00071">
    <property type="entry name" value="Ras"/>
    <property type="match status" value="1"/>
</dbReference>
<dbReference type="AlphaFoldDB" id="D3B840"/>
<evidence type="ECO:0000313" key="2">
    <source>
        <dbReference type="EMBL" id="EFA82208.1"/>
    </source>
</evidence>
<dbReference type="EMBL" id="ADBJ01000020">
    <property type="protein sequence ID" value="EFA82208.1"/>
    <property type="molecule type" value="Genomic_DNA"/>
</dbReference>
<dbReference type="Proteomes" id="UP000001396">
    <property type="component" value="Unassembled WGS sequence"/>
</dbReference>
<reference evidence="2 3" key="1">
    <citation type="journal article" date="2011" name="Genome Res.">
        <title>Phylogeny-wide analysis of social amoeba genomes highlights ancient origins for complex intercellular communication.</title>
        <authorList>
            <person name="Heidel A.J."/>
            <person name="Lawal H.M."/>
            <person name="Felder M."/>
            <person name="Schilde C."/>
            <person name="Helps N.R."/>
            <person name="Tunggal B."/>
            <person name="Rivero F."/>
            <person name="John U."/>
            <person name="Schleicher M."/>
            <person name="Eichinger L."/>
            <person name="Platzer M."/>
            <person name="Noegel A.A."/>
            <person name="Schaap P."/>
            <person name="Gloeckner G."/>
        </authorList>
    </citation>
    <scope>NUCLEOTIDE SEQUENCE [LARGE SCALE GENOMIC DNA]</scope>
    <source>
        <strain evidence="3">ATCC 26659 / Pp 5 / PN500</strain>
    </source>
</reference>
<name>D3B840_HETP5</name>
<dbReference type="PANTHER" id="PTHR47978">
    <property type="match status" value="1"/>
</dbReference>
<dbReference type="OMA" id="SGKTHEM"/>
<dbReference type="GO" id="GO:0003924">
    <property type="term" value="F:GTPase activity"/>
    <property type="evidence" value="ECO:0007669"/>
    <property type="project" value="InterPro"/>
</dbReference>
<dbReference type="Gene3D" id="3.40.50.300">
    <property type="entry name" value="P-loop containing nucleotide triphosphate hydrolases"/>
    <property type="match status" value="1"/>
</dbReference>
<keyword evidence="1" id="KW-0547">Nucleotide-binding</keyword>
<proteinExistence type="predicted"/>
<dbReference type="InterPro" id="IPR027417">
    <property type="entry name" value="P-loop_NTPase"/>
</dbReference>
<dbReference type="GeneID" id="31360118"/>